<comment type="caution">
    <text evidence="2">The sequence shown here is derived from an EMBL/GenBank/DDBJ whole genome shotgun (WGS) entry which is preliminary data.</text>
</comment>
<reference evidence="2 3" key="2">
    <citation type="submission" date="2016-08" db="EMBL/GenBank/DDBJ databases">
        <title>Pervasive Adenine N6-methylation of Active Genes in Fungi.</title>
        <authorList>
            <consortium name="DOE Joint Genome Institute"/>
            <person name="Mondo S.J."/>
            <person name="Dannebaum R.O."/>
            <person name="Kuo R.C."/>
            <person name="Labutti K."/>
            <person name="Haridas S."/>
            <person name="Kuo A."/>
            <person name="Salamov A."/>
            <person name="Ahrendt S.R."/>
            <person name="Lipzen A."/>
            <person name="Sullivan W."/>
            <person name="Andreopoulos W.B."/>
            <person name="Clum A."/>
            <person name="Lindquist E."/>
            <person name="Daum C."/>
            <person name="Ramamoorthy G.K."/>
            <person name="Gryganskyi A."/>
            <person name="Culley D."/>
            <person name="Magnuson J.K."/>
            <person name="James T.Y."/>
            <person name="O'Malley M.A."/>
            <person name="Stajich J.E."/>
            <person name="Spatafora J.W."/>
            <person name="Visel A."/>
            <person name="Grigoriev I.V."/>
        </authorList>
    </citation>
    <scope>NUCLEOTIDE SEQUENCE [LARGE SCALE GENOMIC DNA]</scope>
    <source>
        <strain evidence="2 3">S4</strain>
    </source>
</reference>
<keyword evidence="3" id="KW-1185">Reference proteome</keyword>
<keyword evidence="1" id="KW-1133">Transmembrane helix</keyword>
<proteinExistence type="predicted"/>
<protein>
    <recommendedName>
        <fullName evidence="4">G-protein coupled receptors family 3 profile domain-containing protein</fullName>
    </recommendedName>
</protein>
<name>A0A1Y1X7C4_9FUNG</name>
<keyword evidence="1" id="KW-0472">Membrane</keyword>
<dbReference type="Proteomes" id="UP000193944">
    <property type="component" value="Unassembled WGS sequence"/>
</dbReference>
<evidence type="ECO:0000313" key="2">
    <source>
        <dbReference type="EMBL" id="ORX81657.1"/>
    </source>
</evidence>
<dbReference type="EMBL" id="MCFG01000114">
    <property type="protein sequence ID" value="ORX81657.1"/>
    <property type="molecule type" value="Genomic_DNA"/>
</dbReference>
<sequence>MDFPKTWDKTDQNAVKLYEQCKPYYKADEVEKFQQIFVPSPFFNLLCIGILIYTIVSMILIIVKRKEYQQMKCSIKASLLFSLGSLINILNFYIRRVMFFDYPCFLIAFLSAIGIFSLI</sequence>
<evidence type="ECO:0008006" key="4">
    <source>
        <dbReference type="Google" id="ProtNLM"/>
    </source>
</evidence>
<evidence type="ECO:0000256" key="1">
    <source>
        <dbReference type="SAM" id="Phobius"/>
    </source>
</evidence>
<organism evidence="2 3">
    <name type="scientific">Anaeromyces robustus</name>
    <dbReference type="NCBI Taxonomy" id="1754192"/>
    <lineage>
        <taxon>Eukaryota</taxon>
        <taxon>Fungi</taxon>
        <taxon>Fungi incertae sedis</taxon>
        <taxon>Chytridiomycota</taxon>
        <taxon>Chytridiomycota incertae sedis</taxon>
        <taxon>Neocallimastigomycetes</taxon>
        <taxon>Neocallimastigales</taxon>
        <taxon>Neocallimastigaceae</taxon>
        <taxon>Anaeromyces</taxon>
    </lineage>
</organism>
<dbReference type="AlphaFoldDB" id="A0A1Y1X7C4"/>
<feature type="transmembrane region" description="Helical" evidence="1">
    <location>
        <begin position="100"/>
        <end position="118"/>
    </location>
</feature>
<keyword evidence="1" id="KW-0812">Transmembrane</keyword>
<gene>
    <name evidence="2" type="ORF">BCR32DRAFT_244775</name>
</gene>
<evidence type="ECO:0000313" key="3">
    <source>
        <dbReference type="Proteomes" id="UP000193944"/>
    </source>
</evidence>
<reference evidence="2 3" key="1">
    <citation type="submission" date="2016-08" db="EMBL/GenBank/DDBJ databases">
        <title>A Parts List for Fungal Cellulosomes Revealed by Comparative Genomics.</title>
        <authorList>
            <consortium name="DOE Joint Genome Institute"/>
            <person name="Haitjema C.H."/>
            <person name="Gilmore S.P."/>
            <person name="Henske J.K."/>
            <person name="Solomon K.V."/>
            <person name="De Groot R."/>
            <person name="Kuo A."/>
            <person name="Mondo S.J."/>
            <person name="Salamov A.A."/>
            <person name="Labutti K."/>
            <person name="Zhao Z."/>
            <person name="Chiniquy J."/>
            <person name="Barry K."/>
            <person name="Brewer H.M."/>
            <person name="Purvine S.O."/>
            <person name="Wright A.T."/>
            <person name="Boxma B."/>
            <person name="Van Alen T."/>
            <person name="Hackstein J.H."/>
            <person name="Baker S.E."/>
            <person name="Grigoriev I.V."/>
            <person name="O'Malley M.A."/>
        </authorList>
    </citation>
    <scope>NUCLEOTIDE SEQUENCE [LARGE SCALE GENOMIC DNA]</scope>
    <source>
        <strain evidence="2 3">S4</strain>
    </source>
</reference>
<accession>A0A1Y1X7C4</accession>
<feature type="transmembrane region" description="Helical" evidence="1">
    <location>
        <begin position="42"/>
        <end position="63"/>
    </location>
</feature>
<dbReference type="OrthoDB" id="10474404at2759"/>
<feature type="transmembrane region" description="Helical" evidence="1">
    <location>
        <begin position="75"/>
        <end position="94"/>
    </location>
</feature>